<evidence type="ECO:0008006" key="3">
    <source>
        <dbReference type="Google" id="ProtNLM"/>
    </source>
</evidence>
<evidence type="ECO:0000313" key="1">
    <source>
        <dbReference type="EMBL" id="TGN29844.1"/>
    </source>
</evidence>
<name>A0A4Z1BQX6_9FLAO</name>
<dbReference type="OrthoDB" id="1426631at2"/>
<accession>A0A4Z1BQX6</accession>
<sequence>MKTSFSIFFVLIFITVFSQKFELKDSILIENKTIKSIDTDLNNSIYLISDTKIEKIFQSEKSKVVNLKNVITSVDIGNPLRTYIYSNFNQLAVLDENLNPIQDIIQLKSTDFIPTALKVVDNQFCWFYDIIGNKIIYFNYQLQKPILNSKQIYLKNNDQSIEEIHIHKNLVYLKGQKIIYVYDDYGNFKSNFELDFDGSPYYFYKDVIFYIKDNKLISKNITDKTTSTFIDLKNVKSMAFNELNLYTFDGSKMHIYNILK</sequence>
<keyword evidence="2" id="KW-1185">Reference proteome</keyword>
<proteinExistence type="predicted"/>
<reference evidence="1 2" key="1">
    <citation type="submission" date="2019-03" db="EMBL/GenBank/DDBJ databases">
        <title>Empedobacter tilapiae sp. nov., isolated from an intestine of Nile tilapia Oreochromis niloticus.</title>
        <authorList>
            <person name="Kim Y.-O."/>
            <person name="Yoon J.-H."/>
        </authorList>
    </citation>
    <scope>NUCLEOTIDE SEQUENCE [LARGE SCALE GENOMIC DNA]</scope>
    <source>
        <strain evidence="1 2">MRS2</strain>
    </source>
</reference>
<evidence type="ECO:0000313" key="2">
    <source>
        <dbReference type="Proteomes" id="UP000297998"/>
    </source>
</evidence>
<dbReference type="RefSeq" id="WP_135834546.1">
    <property type="nucleotide sequence ID" value="NZ_SRPE01000002.1"/>
</dbReference>
<gene>
    <name evidence="1" type="ORF">E4J94_03900</name>
</gene>
<dbReference type="EMBL" id="SRPE01000002">
    <property type="protein sequence ID" value="TGN29844.1"/>
    <property type="molecule type" value="Genomic_DNA"/>
</dbReference>
<dbReference type="Proteomes" id="UP000297998">
    <property type="component" value="Unassembled WGS sequence"/>
</dbReference>
<comment type="caution">
    <text evidence="1">The sequence shown here is derived from an EMBL/GenBank/DDBJ whole genome shotgun (WGS) entry which is preliminary data.</text>
</comment>
<dbReference type="AlphaFoldDB" id="A0A4Z1BQX6"/>
<organism evidence="1 2">
    <name type="scientific">Empedobacter tilapiae</name>
    <dbReference type="NCBI Taxonomy" id="2491114"/>
    <lineage>
        <taxon>Bacteria</taxon>
        <taxon>Pseudomonadati</taxon>
        <taxon>Bacteroidota</taxon>
        <taxon>Flavobacteriia</taxon>
        <taxon>Flavobacteriales</taxon>
        <taxon>Weeksellaceae</taxon>
        <taxon>Empedobacter</taxon>
    </lineage>
</organism>
<protein>
    <recommendedName>
        <fullName evidence="3">6-bladed beta-propeller</fullName>
    </recommendedName>
</protein>